<organism evidence="1">
    <name type="scientific">Tanacetum cinerariifolium</name>
    <name type="common">Dalmatian daisy</name>
    <name type="synonym">Chrysanthemum cinerariifolium</name>
    <dbReference type="NCBI Taxonomy" id="118510"/>
    <lineage>
        <taxon>Eukaryota</taxon>
        <taxon>Viridiplantae</taxon>
        <taxon>Streptophyta</taxon>
        <taxon>Embryophyta</taxon>
        <taxon>Tracheophyta</taxon>
        <taxon>Spermatophyta</taxon>
        <taxon>Magnoliopsida</taxon>
        <taxon>eudicotyledons</taxon>
        <taxon>Gunneridae</taxon>
        <taxon>Pentapetalae</taxon>
        <taxon>asterids</taxon>
        <taxon>campanulids</taxon>
        <taxon>Asterales</taxon>
        <taxon>Asteraceae</taxon>
        <taxon>Asteroideae</taxon>
        <taxon>Anthemideae</taxon>
        <taxon>Anthemidinae</taxon>
        <taxon>Tanacetum</taxon>
    </lineage>
</organism>
<reference evidence="1" key="1">
    <citation type="journal article" date="2019" name="Sci. Rep.">
        <title>Draft genome of Tanacetum cinerariifolium, the natural source of mosquito coil.</title>
        <authorList>
            <person name="Yamashiro T."/>
            <person name="Shiraishi A."/>
            <person name="Satake H."/>
            <person name="Nakayama K."/>
        </authorList>
    </citation>
    <scope>NUCLEOTIDE SEQUENCE</scope>
</reference>
<gene>
    <name evidence="1" type="ORF">Tci_860788</name>
</gene>
<name>A0A699RU88_TANCI</name>
<evidence type="ECO:0000313" key="1">
    <source>
        <dbReference type="EMBL" id="GFC88818.1"/>
    </source>
</evidence>
<comment type="caution">
    <text evidence="1">The sequence shown here is derived from an EMBL/GenBank/DDBJ whole genome shotgun (WGS) entry which is preliminary data.</text>
</comment>
<accession>A0A699RU88</accession>
<feature type="non-terminal residue" evidence="1">
    <location>
        <position position="1"/>
    </location>
</feature>
<dbReference type="AlphaFoldDB" id="A0A699RU88"/>
<protein>
    <submittedName>
        <fullName evidence="1">Uncharacterized protein</fullName>
    </submittedName>
</protein>
<dbReference type="EMBL" id="BKCJ011117593">
    <property type="protein sequence ID" value="GFC88818.1"/>
    <property type="molecule type" value="Genomic_DNA"/>
</dbReference>
<sequence length="79" mass="8217">SALKPPAGLAAAVDELSPTSYLGPRAISNLFQGGKEVVLVIIQAKVVIVSGVVVEKESKAVVKTKGIVVMQVGKIYQEV</sequence>
<proteinExistence type="predicted"/>